<dbReference type="PANTHER" id="PTHR11469">
    <property type="entry name" value="GLUCOSE-6-PHOSPHATE ISOMERASE"/>
    <property type="match status" value="1"/>
</dbReference>
<dbReference type="GO" id="GO:0048029">
    <property type="term" value="F:monosaccharide binding"/>
    <property type="evidence" value="ECO:0007669"/>
    <property type="project" value="TreeGrafter"/>
</dbReference>
<dbReference type="GO" id="GO:0051156">
    <property type="term" value="P:glucose 6-phosphate metabolic process"/>
    <property type="evidence" value="ECO:0007669"/>
    <property type="project" value="TreeGrafter"/>
</dbReference>
<dbReference type="InterPro" id="IPR001672">
    <property type="entry name" value="G6P_Isomerase"/>
</dbReference>
<sequence>MNLPVPSLRLGPGVDPGTADLRRLVDDRFAGRLFAKDATLWGEAARPEAAQRLGWIDACTRGDAVVDEAEALRAELSARGVDRVVLCGMGGSSLAPEVICHRDWAPLTVVDSTHPAEIARALLDLDRTAVVVSSKSGTTVETRSQLTAFEAAFAAAGIDAAERIAVVTDPGSELDSHARERGYRVFLADPQVGGRYSALTEFGLVPSVLAGADVRSLLAEAAAAAAALSADSEENPALRLAAALAAALPRRYLCGVFESQVRGTPLADWIEQLIAESTGKDGAGVLPIALPADAPELRGALPGHELLVELRPDPGPDEGRPDTLTVSGPLGGHFLLWEVATAALCRLIGVNPFDQPDVEAAKAAARALLDAAGTDGSSIGDVEDGVHRPDPEDLVAQLRAALEPDGYLAIQAYLDRRTDAPLAELRGALVKALGVPVALGFGPRYLHSTGQFHKGGPKRGVFLQILDTTPAVIAEAAPLDGASAAAESSGTVLGTDFSALISAQARGDRQVLAALGRPVFSIMENQVEALLATLRR</sequence>
<dbReference type="AlphaFoldDB" id="A0A916JZ72"/>
<dbReference type="GO" id="GO:0005829">
    <property type="term" value="C:cytosol"/>
    <property type="evidence" value="ECO:0007669"/>
    <property type="project" value="TreeGrafter"/>
</dbReference>
<dbReference type="Pfam" id="PF00342">
    <property type="entry name" value="PGI"/>
    <property type="match status" value="1"/>
</dbReference>
<dbReference type="GO" id="GO:0004347">
    <property type="term" value="F:glucose-6-phosphate isomerase activity"/>
    <property type="evidence" value="ECO:0007669"/>
    <property type="project" value="UniProtKB-EC"/>
</dbReference>
<dbReference type="GO" id="GO:0006094">
    <property type="term" value="P:gluconeogenesis"/>
    <property type="evidence" value="ECO:0007669"/>
    <property type="project" value="InterPro"/>
</dbReference>
<evidence type="ECO:0000313" key="1">
    <source>
        <dbReference type="EMBL" id="CAG7617842.1"/>
    </source>
</evidence>
<dbReference type="EMBL" id="CAJVAP010000029">
    <property type="protein sequence ID" value="CAG7617842.1"/>
    <property type="molecule type" value="Genomic_DNA"/>
</dbReference>
<proteinExistence type="predicted"/>
<evidence type="ECO:0000313" key="2">
    <source>
        <dbReference type="Proteomes" id="UP000693892"/>
    </source>
</evidence>
<organism evidence="1 2">
    <name type="scientific">Leucobacter soli</name>
    <dbReference type="NCBI Taxonomy" id="2812850"/>
    <lineage>
        <taxon>Bacteria</taxon>
        <taxon>Bacillati</taxon>
        <taxon>Actinomycetota</taxon>
        <taxon>Actinomycetes</taxon>
        <taxon>Micrococcales</taxon>
        <taxon>Microbacteriaceae</taxon>
        <taxon>Leucobacter</taxon>
    </lineage>
</organism>
<dbReference type="GO" id="GO:0006096">
    <property type="term" value="P:glycolytic process"/>
    <property type="evidence" value="ECO:0007669"/>
    <property type="project" value="InterPro"/>
</dbReference>
<keyword evidence="1" id="KW-0413">Isomerase</keyword>
<dbReference type="Proteomes" id="UP000693892">
    <property type="component" value="Unassembled WGS sequence"/>
</dbReference>
<dbReference type="PROSITE" id="PS51463">
    <property type="entry name" value="P_GLUCOSE_ISOMERASE_3"/>
    <property type="match status" value="2"/>
</dbReference>
<keyword evidence="2" id="KW-1185">Reference proteome</keyword>
<accession>A0A916JZ72</accession>
<comment type="caution">
    <text evidence="1">The sequence shown here is derived from an EMBL/GenBank/DDBJ whole genome shotgun (WGS) entry which is preliminary data.</text>
</comment>
<protein>
    <submittedName>
        <fullName evidence="1">Glucose-6-phosphate isomerase</fullName>
        <ecNumber evidence="1">5.3.1.9</ecNumber>
    </submittedName>
</protein>
<gene>
    <name evidence="1" type="primary">pgi</name>
    <name evidence="1" type="ORF">LEUCIP111803_02144</name>
</gene>
<name>A0A916JZ72_9MICO</name>
<reference evidence="1" key="1">
    <citation type="submission" date="2021-06" db="EMBL/GenBank/DDBJ databases">
        <authorList>
            <person name="Criscuolo A."/>
        </authorList>
    </citation>
    <scope>NUCLEOTIDE SEQUENCE</scope>
    <source>
        <strain evidence="1">CIP111803</strain>
    </source>
</reference>
<dbReference type="PANTHER" id="PTHR11469:SF1">
    <property type="entry name" value="GLUCOSE-6-PHOSPHATE ISOMERASE"/>
    <property type="match status" value="1"/>
</dbReference>
<dbReference type="RefSeq" id="WP_218116077.1">
    <property type="nucleotide sequence ID" value="NZ_CAJVAP010000029.1"/>
</dbReference>
<dbReference type="EC" id="5.3.1.9" evidence="1"/>